<evidence type="ECO:0000256" key="2">
    <source>
        <dbReference type="ARBA" id="ARBA00022723"/>
    </source>
</evidence>
<evidence type="ECO:0000256" key="1">
    <source>
        <dbReference type="ARBA" id="ARBA00022617"/>
    </source>
</evidence>
<keyword evidence="6" id="KW-0732">Signal</keyword>
<sequence length="461" mass="51231">MTRLLATLALLVPCASTFAAENDVPASGKKPHATEQISPAERGYQALTQTAFIPAFWTQNVIPNAWKQWGATEKPTNYTTAVLERYGLHSAPYANDGLPMGLRKASRVLNTGVGIDCMLCHASSIDGKSVIGLGNSALDVQALFEDFAKVDGLSGKLPFTFSNVRGTTEAGGFGVYLLGFRNPDLTLRTPRKELGLRDDLCEDVPAWWLMKKKKTIYHAGTTDSRSVRTLMQFMMHPLTTPKDFEKHEPAFRDIQQYLISLEPPKYPYPIDEAKAVKGKALFNQNCATCHGTYGEKWTYPNKVIPLDEIGTDPTRHKGIDVTYGKEYSESWFGKEKNGWFVNGLPLRATAGYQAPPLDGIWATAPYFHNGSVPTLNGVLNSKARPKRYTRSFKTDEAAYDKVNVGWKVTELRDPPSEKLSPHEARKIYDTSKPGRSNGGHTYGDDLTDEQRAQVIEYLKTL</sequence>
<evidence type="ECO:0000313" key="8">
    <source>
        <dbReference type="EMBL" id="VTR98710.1"/>
    </source>
</evidence>
<dbReference type="InterPro" id="IPR036909">
    <property type="entry name" value="Cyt_c-like_dom_sf"/>
</dbReference>
<protein>
    <recommendedName>
        <fullName evidence="7">Cytochrome c domain-containing protein</fullName>
    </recommendedName>
</protein>
<keyword evidence="1 4" id="KW-0349">Heme</keyword>
<reference evidence="8 9" key="1">
    <citation type="submission" date="2019-05" db="EMBL/GenBank/DDBJ databases">
        <authorList>
            <consortium name="Science for Life Laboratories"/>
        </authorList>
    </citation>
    <scope>NUCLEOTIDE SEQUENCE [LARGE SCALE GENOMIC DNA]</scope>
    <source>
        <strain evidence="8">Soil9</strain>
    </source>
</reference>
<dbReference type="PROSITE" id="PS51007">
    <property type="entry name" value="CYTC"/>
    <property type="match status" value="1"/>
</dbReference>
<keyword evidence="9" id="KW-1185">Reference proteome</keyword>
<evidence type="ECO:0000256" key="4">
    <source>
        <dbReference type="PROSITE-ProRule" id="PRU00433"/>
    </source>
</evidence>
<organism evidence="8 9">
    <name type="scientific">Gemmata massiliana</name>
    <dbReference type="NCBI Taxonomy" id="1210884"/>
    <lineage>
        <taxon>Bacteria</taxon>
        <taxon>Pseudomonadati</taxon>
        <taxon>Planctomycetota</taxon>
        <taxon>Planctomycetia</taxon>
        <taxon>Gemmatales</taxon>
        <taxon>Gemmataceae</taxon>
        <taxon>Gemmata</taxon>
    </lineage>
</organism>
<name>A0A6P2DE01_9BACT</name>
<feature type="signal peptide" evidence="6">
    <location>
        <begin position="1"/>
        <end position="19"/>
    </location>
</feature>
<keyword evidence="2 4" id="KW-0479">Metal-binding</keyword>
<proteinExistence type="predicted"/>
<dbReference type="Gene3D" id="1.10.760.10">
    <property type="entry name" value="Cytochrome c-like domain"/>
    <property type="match status" value="1"/>
</dbReference>
<dbReference type="PANTHER" id="PTHR30600:SF9">
    <property type="entry name" value="BLR7738 PROTEIN"/>
    <property type="match status" value="1"/>
</dbReference>
<evidence type="ECO:0000256" key="6">
    <source>
        <dbReference type="SAM" id="SignalP"/>
    </source>
</evidence>
<feature type="chain" id="PRO_5026999526" description="Cytochrome c domain-containing protein" evidence="6">
    <location>
        <begin position="20"/>
        <end position="461"/>
    </location>
</feature>
<dbReference type="Pfam" id="PF00034">
    <property type="entry name" value="Cytochrom_C"/>
    <property type="match status" value="1"/>
</dbReference>
<gene>
    <name evidence="8" type="ORF">SOIL9_01840</name>
</gene>
<dbReference type="RefSeq" id="WP_162671676.1">
    <property type="nucleotide sequence ID" value="NZ_LR593886.1"/>
</dbReference>
<evidence type="ECO:0000259" key="7">
    <source>
        <dbReference type="PROSITE" id="PS51007"/>
    </source>
</evidence>
<dbReference type="GO" id="GO:0009055">
    <property type="term" value="F:electron transfer activity"/>
    <property type="evidence" value="ECO:0007669"/>
    <property type="project" value="InterPro"/>
</dbReference>
<dbReference type="Pfam" id="PF21419">
    <property type="entry name" value="RoxA-like_Cyt-c"/>
    <property type="match status" value="1"/>
</dbReference>
<dbReference type="EMBL" id="LR593886">
    <property type="protein sequence ID" value="VTR98710.1"/>
    <property type="molecule type" value="Genomic_DNA"/>
</dbReference>
<dbReference type="InterPro" id="IPR051395">
    <property type="entry name" value="Cytochrome_c_Peroxidase/MauG"/>
</dbReference>
<evidence type="ECO:0000256" key="5">
    <source>
        <dbReference type="SAM" id="MobiDB-lite"/>
    </source>
</evidence>
<dbReference type="AlphaFoldDB" id="A0A6P2DE01"/>
<dbReference type="GO" id="GO:0004130">
    <property type="term" value="F:cytochrome-c peroxidase activity"/>
    <property type="evidence" value="ECO:0007669"/>
    <property type="project" value="TreeGrafter"/>
</dbReference>
<dbReference type="GO" id="GO:0046872">
    <property type="term" value="F:metal ion binding"/>
    <property type="evidence" value="ECO:0007669"/>
    <property type="project" value="UniProtKB-KW"/>
</dbReference>
<dbReference type="SUPFAM" id="SSF46626">
    <property type="entry name" value="Cytochrome c"/>
    <property type="match status" value="1"/>
</dbReference>
<dbReference type="PANTHER" id="PTHR30600">
    <property type="entry name" value="CYTOCHROME C PEROXIDASE-RELATED"/>
    <property type="match status" value="1"/>
</dbReference>
<feature type="region of interest" description="Disordered" evidence="5">
    <location>
        <begin position="412"/>
        <end position="449"/>
    </location>
</feature>
<dbReference type="InterPro" id="IPR009056">
    <property type="entry name" value="Cyt_c-like_dom"/>
</dbReference>
<evidence type="ECO:0000256" key="3">
    <source>
        <dbReference type="ARBA" id="ARBA00023004"/>
    </source>
</evidence>
<keyword evidence="3 4" id="KW-0408">Iron</keyword>
<feature type="compositionally biased region" description="Basic and acidic residues" evidence="5">
    <location>
        <begin position="412"/>
        <end position="429"/>
    </location>
</feature>
<feature type="domain" description="Cytochrome c" evidence="7">
    <location>
        <begin position="273"/>
        <end position="461"/>
    </location>
</feature>
<evidence type="ECO:0000313" key="9">
    <source>
        <dbReference type="Proteomes" id="UP000464178"/>
    </source>
</evidence>
<dbReference type="Proteomes" id="UP000464178">
    <property type="component" value="Chromosome"/>
</dbReference>
<accession>A0A6P2DE01</accession>
<dbReference type="GO" id="GO:0020037">
    <property type="term" value="F:heme binding"/>
    <property type="evidence" value="ECO:0007669"/>
    <property type="project" value="InterPro"/>
</dbReference>
<dbReference type="KEGG" id="gms:SOIL9_01840"/>